<keyword evidence="1" id="KW-0732">Signal</keyword>
<dbReference type="Gene3D" id="2.40.128.110">
    <property type="entry name" value="Lipid/polyisoprenoid-binding, YceI-like"/>
    <property type="match status" value="1"/>
</dbReference>
<dbReference type="AlphaFoldDB" id="A0A150WJP9"/>
<dbReference type="InterPro" id="IPR036761">
    <property type="entry name" value="TTHA0802/YceI-like_sf"/>
</dbReference>
<evidence type="ECO:0000313" key="3">
    <source>
        <dbReference type="EMBL" id="KYG63936.1"/>
    </source>
</evidence>
<sequence>MMKYVLSALLTVAASAAMADVYKIDAQASKIAWKGTKKMGSAHNGHIAVKEGEVTTDKKNQITAGTVVVDMTTITNEDLKDSADYQKKLVGHLSSEDFFNVSKYPTSTFKITSVKPGKAKDEVIVKGDLTMIGGTHPVEFPATVKVDKNTITGTGKVEVDRTKWGLKYGSGNFFKELAGDKIINDKFELELNLVAKK</sequence>
<feature type="signal peptide" evidence="1">
    <location>
        <begin position="1"/>
        <end position="19"/>
    </location>
</feature>
<dbReference type="PANTHER" id="PTHR34406">
    <property type="entry name" value="PROTEIN YCEI"/>
    <property type="match status" value="1"/>
</dbReference>
<feature type="domain" description="Lipid/polyisoprenoid-binding YceI-like" evidence="2">
    <location>
        <begin position="21"/>
        <end position="196"/>
    </location>
</feature>
<evidence type="ECO:0000313" key="4">
    <source>
        <dbReference type="Proteomes" id="UP000075320"/>
    </source>
</evidence>
<evidence type="ECO:0000259" key="2">
    <source>
        <dbReference type="SMART" id="SM00867"/>
    </source>
</evidence>
<accession>A0A150WJP9</accession>
<dbReference type="RefSeq" id="WP_061835835.1">
    <property type="nucleotide sequence ID" value="NZ_LUKE01000003.1"/>
</dbReference>
<organism evidence="3 4">
    <name type="scientific">Bdellovibrio bacteriovorus</name>
    <dbReference type="NCBI Taxonomy" id="959"/>
    <lineage>
        <taxon>Bacteria</taxon>
        <taxon>Pseudomonadati</taxon>
        <taxon>Bdellovibrionota</taxon>
        <taxon>Bdellovibrionia</taxon>
        <taxon>Bdellovibrionales</taxon>
        <taxon>Pseudobdellovibrionaceae</taxon>
        <taxon>Bdellovibrio</taxon>
    </lineage>
</organism>
<keyword evidence="4" id="KW-1185">Reference proteome</keyword>
<dbReference type="SMART" id="SM00867">
    <property type="entry name" value="YceI"/>
    <property type="match status" value="1"/>
</dbReference>
<evidence type="ECO:0000256" key="1">
    <source>
        <dbReference type="SAM" id="SignalP"/>
    </source>
</evidence>
<gene>
    <name evidence="3" type="ORF">AZI86_14080</name>
</gene>
<proteinExistence type="predicted"/>
<dbReference type="EMBL" id="LUKE01000003">
    <property type="protein sequence ID" value="KYG63936.1"/>
    <property type="molecule type" value="Genomic_DNA"/>
</dbReference>
<comment type="caution">
    <text evidence="3">The sequence shown here is derived from an EMBL/GenBank/DDBJ whole genome shotgun (WGS) entry which is preliminary data.</text>
</comment>
<protein>
    <submittedName>
        <fullName evidence="3">YCE I like family protein</fullName>
    </submittedName>
</protein>
<dbReference type="Proteomes" id="UP000075320">
    <property type="component" value="Unassembled WGS sequence"/>
</dbReference>
<dbReference type="PANTHER" id="PTHR34406:SF1">
    <property type="entry name" value="PROTEIN YCEI"/>
    <property type="match status" value="1"/>
</dbReference>
<reference evidence="3 4" key="1">
    <citation type="submission" date="2016-03" db="EMBL/GenBank/DDBJ databases">
        <authorList>
            <person name="Ploux O."/>
        </authorList>
    </citation>
    <scope>NUCLEOTIDE SEQUENCE [LARGE SCALE GENOMIC DNA]</scope>
    <source>
        <strain evidence="3 4">R0</strain>
    </source>
</reference>
<dbReference type="OrthoDB" id="951410at2"/>
<dbReference type="Pfam" id="PF04264">
    <property type="entry name" value="YceI"/>
    <property type="match status" value="1"/>
</dbReference>
<name>A0A150WJP9_BDEBC</name>
<dbReference type="InterPro" id="IPR007372">
    <property type="entry name" value="Lipid/polyisoprenoid-bd_YceI"/>
</dbReference>
<dbReference type="SUPFAM" id="SSF101874">
    <property type="entry name" value="YceI-like"/>
    <property type="match status" value="1"/>
</dbReference>
<feature type="chain" id="PRO_5007573198" evidence="1">
    <location>
        <begin position="20"/>
        <end position="197"/>
    </location>
</feature>